<evidence type="ECO:0000256" key="5">
    <source>
        <dbReference type="SAM" id="Phobius"/>
    </source>
</evidence>
<dbReference type="PANTHER" id="PTHR45832">
    <property type="entry name" value="SERINE/THREONINE-PROTEIN KINASE SAMKA-RELATED-RELATED"/>
    <property type="match status" value="1"/>
</dbReference>
<evidence type="ECO:0000256" key="1">
    <source>
        <dbReference type="ARBA" id="ARBA00008874"/>
    </source>
</evidence>
<keyword evidence="5" id="KW-1133">Transmembrane helix</keyword>
<dbReference type="Proteomes" id="UP000694501">
    <property type="component" value="Unassembled WGS sequence"/>
</dbReference>
<dbReference type="GO" id="GO:0005524">
    <property type="term" value="F:ATP binding"/>
    <property type="evidence" value="ECO:0007669"/>
    <property type="project" value="UniProtKB-KW"/>
</dbReference>
<dbReference type="RefSeq" id="WP_211039220.1">
    <property type="nucleotide sequence ID" value="NZ_JAELVF020000001.1"/>
</dbReference>
<dbReference type="PANTHER" id="PTHR45832:SF22">
    <property type="entry name" value="SERINE_THREONINE-PROTEIN KINASE SAMKA-RELATED"/>
    <property type="match status" value="1"/>
</dbReference>
<feature type="compositionally biased region" description="Low complexity" evidence="4">
    <location>
        <begin position="727"/>
        <end position="736"/>
    </location>
</feature>
<feature type="transmembrane region" description="Helical" evidence="5">
    <location>
        <begin position="661"/>
        <end position="684"/>
    </location>
</feature>
<dbReference type="GO" id="GO:0004674">
    <property type="term" value="F:protein serine/threonine kinase activity"/>
    <property type="evidence" value="ECO:0007669"/>
    <property type="project" value="UniProtKB-KW"/>
</dbReference>
<evidence type="ECO:0000259" key="6">
    <source>
        <dbReference type="PROSITE" id="PS50011"/>
    </source>
</evidence>
<feature type="region of interest" description="Disordered" evidence="4">
    <location>
        <begin position="685"/>
        <end position="754"/>
    </location>
</feature>
<protein>
    <submittedName>
        <fullName evidence="7">Serine/threonine protein kinase</fullName>
    </submittedName>
</protein>
<proteinExistence type="inferred from homology"/>
<keyword evidence="2" id="KW-0547">Nucleotide-binding</keyword>
<evidence type="ECO:0000256" key="3">
    <source>
        <dbReference type="ARBA" id="ARBA00022840"/>
    </source>
</evidence>
<feature type="region of interest" description="Disordered" evidence="4">
    <location>
        <begin position="266"/>
        <end position="465"/>
    </location>
</feature>
<keyword evidence="8" id="KW-1185">Reference proteome</keyword>
<evidence type="ECO:0000313" key="7">
    <source>
        <dbReference type="EMBL" id="MBU7596840.1"/>
    </source>
</evidence>
<keyword evidence="7" id="KW-0808">Transferase</keyword>
<feature type="domain" description="Protein kinase" evidence="6">
    <location>
        <begin position="1"/>
        <end position="582"/>
    </location>
</feature>
<comment type="similarity">
    <text evidence="1">Belongs to the protein kinase superfamily. STE Ser/Thr protein kinase family. STE20 subfamily.</text>
</comment>
<keyword evidence="5" id="KW-0812">Transmembrane</keyword>
<dbReference type="EMBL" id="JAELVF020000001">
    <property type="protein sequence ID" value="MBU7596840.1"/>
    <property type="molecule type" value="Genomic_DNA"/>
</dbReference>
<dbReference type="InterPro" id="IPR011009">
    <property type="entry name" value="Kinase-like_dom_sf"/>
</dbReference>
<evidence type="ECO:0000313" key="8">
    <source>
        <dbReference type="Proteomes" id="UP000694501"/>
    </source>
</evidence>
<keyword evidence="5" id="KW-0472">Membrane</keyword>
<feature type="compositionally biased region" description="Basic and acidic residues" evidence="4">
    <location>
        <begin position="620"/>
        <end position="638"/>
    </location>
</feature>
<keyword evidence="7" id="KW-0723">Serine/threonine-protein kinase</keyword>
<dbReference type="SUPFAM" id="SSF56112">
    <property type="entry name" value="Protein kinase-like (PK-like)"/>
    <property type="match status" value="1"/>
</dbReference>
<feature type="region of interest" description="Disordered" evidence="4">
    <location>
        <begin position="593"/>
        <end position="660"/>
    </location>
</feature>
<sequence>MDAYAGRLLAERYRLPLPPAEEYELRESRAYDTASGQEVLVRQVPLPEVVEAELLGEPGFGGRTSLGRATRTPDDPAVRRAIDAALEASRIPDHPRLDQVFDVFVEDDGLWIVSELVAARPLAAVLAEAPLTPHRAAEIAADLLAALSAVHTYSWTHRNITTRTVLICEDGRALLTGLASGAAEEALSGYDPLPTDGPMAPSPPVRGLRGPAEQLHAEQPPGQGESGYGGVGWGDPEAGAENGGTGYGDPGDDAVVDAEAEFAEEWPVAASEVRSGAAPRDTGDGEATDEAPAPKGAHGPWGGDKPGPAMAIPVQLGYRPRHTPDNGPSADGSDRDGENGDGANEGSEGGQLPPAEDELGPLDFEKAPHRGVGGDDTDGTDGRFDPNDHRQDAAEAELAPPADSQTAPADAYGTPATYRTPDAYAETDPHPRGRDAELRGGHGGGEGREAERWGGGESAAGPYRGPVTSLAAERARQARMTMVGAVTERWAPEQAGPVYENWRLAPPVGPPADLWALGALLFRTVQGHAPYPEENTAELVQLVCAEPPAFAEECGPLRPVIESLLRQDPTERPSYEELSGWLRSLIRSAPEPDAGRRVVSAGLPPGGRRSDPSRLPIIRRRGELVRRRRAAREPVPVERRRHRKQSAKPAPRTGGGDPRKLGRLIVLGVFVLVVAVMVGAALLMPKSDGDSNQRGSVDGSRPAPSESGDGGTGGEDDKPGEGGSGGQSDSPEPSGGATDSDEPSAPEGYRVQDDPAGFRIAVPQGWARGQTSDGLVRFRKGAMELVVVPGRDSADRFGSDPRNYQLSDQPELADYRDATGWKTSSGVRTITVGDTAMAEGEFGWEAGGKQTVVRNRAMLLGGKYHVVLVKGPQSSREEVDEHFTAVVDTYRAGG</sequence>
<gene>
    <name evidence="7" type="ORF">JGS22_004105</name>
</gene>
<feature type="compositionally biased region" description="Basic and acidic residues" evidence="4">
    <location>
        <begin position="427"/>
        <end position="454"/>
    </location>
</feature>
<feature type="region of interest" description="Disordered" evidence="4">
    <location>
        <begin position="188"/>
        <end position="253"/>
    </location>
</feature>
<comment type="caution">
    <text evidence="7">The sequence shown here is derived from an EMBL/GenBank/DDBJ whole genome shotgun (WGS) entry which is preliminary data.</text>
</comment>
<evidence type="ECO:0000256" key="2">
    <source>
        <dbReference type="ARBA" id="ARBA00022741"/>
    </source>
</evidence>
<dbReference type="SMART" id="SM00220">
    <property type="entry name" value="S_TKc"/>
    <property type="match status" value="1"/>
</dbReference>
<dbReference type="AlphaFoldDB" id="A0A949N0L6"/>
<accession>A0A949N0L6</accession>
<keyword evidence="7" id="KW-0418">Kinase</keyword>
<keyword evidence="3" id="KW-0067">ATP-binding</keyword>
<feature type="compositionally biased region" description="Gly residues" evidence="4">
    <location>
        <begin position="224"/>
        <end position="233"/>
    </location>
</feature>
<organism evidence="7 8">
    <name type="scientific">Streptomyces tardus</name>
    <dbReference type="NCBI Taxonomy" id="2780544"/>
    <lineage>
        <taxon>Bacteria</taxon>
        <taxon>Bacillati</taxon>
        <taxon>Actinomycetota</taxon>
        <taxon>Actinomycetes</taxon>
        <taxon>Kitasatosporales</taxon>
        <taxon>Streptomycetaceae</taxon>
        <taxon>Streptomyces</taxon>
    </lineage>
</organism>
<dbReference type="Gene3D" id="1.10.510.10">
    <property type="entry name" value="Transferase(Phosphotransferase) domain 1"/>
    <property type="match status" value="2"/>
</dbReference>
<dbReference type="InterPro" id="IPR051931">
    <property type="entry name" value="PAK3-like"/>
</dbReference>
<reference evidence="7" key="1">
    <citation type="submission" date="2021-06" db="EMBL/GenBank/DDBJ databases">
        <title>Sequencing of actinobacteria type strains.</title>
        <authorList>
            <person name="Nguyen G.-S."/>
            <person name="Wentzel A."/>
        </authorList>
    </citation>
    <scope>NUCLEOTIDE SEQUENCE</scope>
    <source>
        <strain evidence="7">P38-E01</strain>
    </source>
</reference>
<dbReference type="InterPro" id="IPR000719">
    <property type="entry name" value="Prot_kinase_dom"/>
</dbReference>
<name>A0A949N0L6_9ACTN</name>
<dbReference type="PROSITE" id="PS50011">
    <property type="entry name" value="PROTEIN_KINASE_DOM"/>
    <property type="match status" value="1"/>
</dbReference>
<evidence type="ECO:0000256" key="4">
    <source>
        <dbReference type="SAM" id="MobiDB-lite"/>
    </source>
</evidence>
<feature type="compositionally biased region" description="Basic and acidic residues" evidence="4">
    <location>
        <begin position="380"/>
        <end position="393"/>
    </location>
</feature>